<sequence length="337" mass="37858">MTTIQVTDVMGEALEEAHDNNQALIQQIVQGTQIFHFFRPIFNLFAHLDEVPSPNVILASLSQQYLIAPGWLRFALGDDFRLAAHGNADQLTHCRMMTMAQLNQHGVFNAELRFYQRGDSVLGIDIKIPEEHKESAELLDLSYQQHSLTLDGYGMELADGLEVGMVDGLQAAAMADTDLLVTSIRNALKMHNIKLCAAWSQMQSFRGNVECDNGQIGTIIFIASRMPRWAAINDKKCIMPGFFRLPFTGNGAYVESFDRPFWCPACTWRASEPHSVSTACREAQAAARRFNRRTNLAGILNLMDGPPPHQQMEEKQRRGTRPRKDEDGISFALWTTT</sequence>
<gene>
    <name evidence="2" type="ORF">IE81DRAFT_340065</name>
</gene>
<dbReference type="InParanoid" id="A0A316W3F2"/>
<evidence type="ECO:0000313" key="2">
    <source>
        <dbReference type="EMBL" id="PWN44406.1"/>
    </source>
</evidence>
<dbReference type="Proteomes" id="UP000245783">
    <property type="component" value="Unassembled WGS sequence"/>
</dbReference>
<dbReference type="RefSeq" id="XP_025371566.1">
    <property type="nucleotide sequence ID" value="XM_025515596.1"/>
</dbReference>
<accession>A0A316W3F2</accession>
<name>A0A316W3F2_9BASI</name>
<dbReference type="GeneID" id="37037466"/>
<reference evidence="2 3" key="1">
    <citation type="journal article" date="2018" name="Mol. Biol. Evol.">
        <title>Broad Genomic Sampling Reveals a Smut Pathogenic Ancestry of the Fungal Clade Ustilaginomycotina.</title>
        <authorList>
            <person name="Kijpornyongpan T."/>
            <person name="Mondo S.J."/>
            <person name="Barry K."/>
            <person name="Sandor L."/>
            <person name="Lee J."/>
            <person name="Lipzen A."/>
            <person name="Pangilinan J."/>
            <person name="LaButti K."/>
            <person name="Hainaut M."/>
            <person name="Henrissat B."/>
            <person name="Grigoriev I.V."/>
            <person name="Spatafora J.W."/>
            <person name="Aime M.C."/>
        </authorList>
    </citation>
    <scope>NUCLEOTIDE SEQUENCE [LARGE SCALE GENOMIC DNA]</scope>
    <source>
        <strain evidence="2 3">MCA 4658</strain>
    </source>
</reference>
<proteinExistence type="predicted"/>
<evidence type="ECO:0000313" key="3">
    <source>
        <dbReference type="Proteomes" id="UP000245783"/>
    </source>
</evidence>
<organism evidence="2 3">
    <name type="scientific">Ceraceosorus guamensis</name>
    <dbReference type="NCBI Taxonomy" id="1522189"/>
    <lineage>
        <taxon>Eukaryota</taxon>
        <taxon>Fungi</taxon>
        <taxon>Dikarya</taxon>
        <taxon>Basidiomycota</taxon>
        <taxon>Ustilaginomycotina</taxon>
        <taxon>Exobasidiomycetes</taxon>
        <taxon>Ceraceosorales</taxon>
        <taxon>Ceraceosoraceae</taxon>
        <taxon>Ceraceosorus</taxon>
    </lineage>
</organism>
<feature type="compositionally biased region" description="Basic and acidic residues" evidence="1">
    <location>
        <begin position="311"/>
        <end position="327"/>
    </location>
</feature>
<feature type="region of interest" description="Disordered" evidence="1">
    <location>
        <begin position="303"/>
        <end position="329"/>
    </location>
</feature>
<keyword evidence="3" id="KW-1185">Reference proteome</keyword>
<dbReference type="AlphaFoldDB" id="A0A316W3F2"/>
<protein>
    <submittedName>
        <fullName evidence="2">Uncharacterized protein</fullName>
    </submittedName>
</protein>
<evidence type="ECO:0000256" key="1">
    <source>
        <dbReference type="SAM" id="MobiDB-lite"/>
    </source>
</evidence>
<dbReference type="EMBL" id="KZ819361">
    <property type="protein sequence ID" value="PWN44406.1"/>
    <property type="molecule type" value="Genomic_DNA"/>
</dbReference>